<evidence type="ECO:0000313" key="4">
    <source>
        <dbReference type="Proteomes" id="UP000186919"/>
    </source>
</evidence>
<gene>
    <name evidence="3" type="ORF">AWB85_22090</name>
</gene>
<feature type="transmembrane region" description="Helical" evidence="2">
    <location>
        <begin position="44"/>
        <end position="65"/>
    </location>
</feature>
<name>A0A179VC32_9MYCO</name>
<accession>A0A179VC32</accession>
<proteinExistence type="predicted"/>
<keyword evidence="2" id="KW-0812">Transmembrane</keyword>
<feature type="region of interest" description="Disordered" evidence="1">
    <location>
        <begin position="252"/>
        <end position="294"/>
    </location>
</feature>
<dbReference type="Proteomes" id="UP000186919">
    <property type="component" value="Unassembled WGS sequence"/>
</dbReference>
<comment type="caution">
    <text evidence="3">The sequence shown here is derived from an EMBL/GenBank/DDBJ whole genome shotgun (WGS) entry which is preliminary data.</text>
</comment>
<protein>
    <submittedName>
        <fullName evidence="3">Uncharacterized protein</fullName>
    </submittedName>
</protein>
<evidence type="ECO:0000256" key="2">
    <source>
        <dbReference type="SAM" id="Phobius"/>
    </source>
</evidence>
<evidence type="ECO:0000256" key="1">
    <source>
        <dbReference type="SAM" id="MobiDB-lite"/>
    </source>
</evidence>
<organism evidence="3 4">
    <name type="scientific">Mycobacteroides immunogenum</name>
    <dbReference type="NCBI Taxonomy" id="83262"/>
    <lineage>
        <taxon>Bacteria</taxon>
        <taxon>Bacillati</taxon>
        <taxon>Actinomycetota</taxon>
        <taxon>Actinomycetes</taxon>
        <taxon>Mycobacteriales</taxon>
        <taxon>Mycobacteriaceae</taxon>
        <taxon>Mycobacteroides</taxon>
    </lineage>
</organism>
<keyword evidence="2" id="KW-0472">Membrane</keyword>
<sequence>MVTELDYRTTTDKVRDYVKQSDGFEQALDHKMKELIDEINSKKWFLLAGGIIPGVGGIIAANNLIHAIEALRPRLIDGCKKLLDVTTQIVDGYLAPLTFLEVAHKWDMNVKKYATSASDVLSQETALAGFWSGKAYDKYGPVRDVQISATGGVYEMSTYMTSTLNALSDNAWEIYKKYIEVATERISKVGAIITKAVSIVEGYDALSDAIDWIFELADALVDVVLAMVTSMKGQYQMKLGLEALPATTKGFQADGTEMKDGKQRERKKWPTATTTDFNDASVEDGDGTDWSVPA</sequence>
<dbReference type="RefSeq" id="WP_064629056.1">
    <property type="nucleotide sequence ID" value="NZ_LQYE01000008.1"/>
</dbReference>
<reference evidence="3 4" key="1">
    <citation type="submission" date="2016-01" db="EMBL/GenBank/DDBJ databases">
        <title>Mycobacterium immunogenum strain CD11_6 genome sequencing and assembly.</title>
        <authorList>
            <person name="Kaur G."/>
            <person name="Nair G.R."/>
            <person name="Mayilraj S."/>
        </authorList>
    </citation>
    <scope>NUCLEOTIDE SEQUENCE [LARGE SCALE GENOMIC DNA]</scope>
    <source>
        <strain evidence="3 4">CD11-6</strain>
    </source>
</reference>
<dbReference type="EMBL" id="LQYE01000008">
    <property type="protein sequence ID" value="OAT69187.1"/>
    <property type="molecule type" value="Genomic_DNA"/>
</dbReference>
<evidence type="ECO:0000313" key="3">
    <source>
        <dbReference type="EMBL" id="OAT69187.1"/>
    </source>
</evidence>
<keyword evidence="2" id="KW-1133">Transmembrane helix</keyword>
<dbReference type="AlphaFoldDB" id="A0A179VC32"/>